<dbReference type="Gene3D" id="1.20.1250.20">
    <property type="entry name" value="MFS general substrate transporter like domains"/>
    <property type="match status" value="1"/>
</dbReference>
<evidence type="ECO:0000313" key="2">
    <source>
        <dbReference type="EMBL" id="KAK2166442.1"/>
    </source>
</evidence>
<feature type="transmembrane region" description="Helical" evidence="1">
    <location>
        <begin position="113"/>
        <end position="131"/>
    </location>
</feature>
<keyword evidence="1" id="KW-1133">Transmembrane helix</keyword>
<dbReference type="EMBL" id="JAODUP010000039">
    <property type="protein sequence ID" value="KAK2166442.1"/>
    <property type="molecule type" value="Genomic_DNA"/>
</dbReference>
<reference evidence="2" key="1">
    <citation type="journal article" date="2023" name="Mol. Biol. Evol.">
        <title>Third-Generation Sequencing Reveals the Adaptive Role of the Epigenome in Three Deep-Sea Polychaetes.</title>
        <authorList>
            <person name="Perez M."/>
            <person name="Aroh O."/>
            <person name="Sun Y."/>
            <person name="Lan Y."/>
            <person name="Juniper S.K."/>
            <person name="Young C.R."/>
            <person name="Angers B."/>
            <person name="Qian P.Y."/>
        </authorList>
    </citation>
    <scope>NUCLEOTIDE SEQUENCE</scope>
    <source>
        <strain evidence="2">P08H-3</strain>
    </source>
</reference>
<feature type="transmembrane region" description="Helical" evidence="1">
    <location>
        <begin position="487"/>
        <end position="507"/>
    </location>
</feature>
<name>A0AAD9K825_9ANNE</name>
<dbReference type="SUPFAM" id="SSF103473">
    <property type="entry name" value="MFS general substrate transporter"/>
    <property type="match status" value="2"/>
</dbReference>
<feature type="transmembrane region" description="Helical" evidence="1">
    <location>
        <begin position="152"/>
        <end position="172"/>
    </location>
</feature>
<feature type="transmembrane region" description="Helical" evidence="1">
    <location>
        <begin position="246"/>
        <end position="265"/>
    </location>
</feature>
<protein>
    <recommendedName>
        <fullName evidence="4">Transmembrane protein 180</fullName>
    </recommendedName>
</protein>
<sequence>MGVEHEIGAYYGSISLFSAILHNIFLLYHVETFVSVYKIDKMSFWIGEVIFLVWNSCNDPLFGWISDRSLLTKSKAHSNEQVVMKRIQALRVNGPLFALSFLAFWTSWIYPPLQFAICLCLYDGFLTMIDLHHSSLLADLAVSAETRTRLNFHSSVFSAVGAFSVFLSYVIWDRKNWAMFQMFCGIMAVISAIGFLYSTKKLKQCYGNLKQNKAIETNSPVTPDDDLIAEKAALKRYMKDLAGHKNFVWFAAMNLVQVSVMILNVSELINLKSHNHLVIKEEHPAKAPQHINNDITRITRVFHCHFNSNFFPLFLENLLGDSIPQVVCSLLLGVSFIAPHINNLYFLSLCRKYGVYAVINGLFVVKLALSCVMLVMGPDHMWLLALFIASNRVFTEGTCKLLTLVISDLVDEDFVIHKRKQAVSALMFGTAAFVSKPGQTLAPLIGTWLLSLQTGHDVFDSSNVGSSLKKDVSGMSPLQQQNYRSGVFHLLVLMPIVCATLQLLAWSRFKLKGERLRSVKSIRKGAAYLAV</sequence>
<keyword evidence="1" id="KW-0472">Membrane</keyword>
<evidence type="ECO:0000313" key="3">
    <source>
        <dbReference type="Proteomes" id="UP001208570"/>
    </source>
</evidence>
<dbReference type="CDD" id="cd17481">
    <property type="entry name" value="MFS_MFSD13A"/>
    <property type="match status" value="1"/>
</dbReference>
<feature type="transmembrane region" description="Helical" evidence="1">
    <location>
        <begin position="322"/>
        <end position="341"/>
    </location>
</feature>
<feature type="transmembrane region" description="Helical" evidence="1">
    <location>
        <begin position="87"/>
        <end position="107"/>
    </location>
</feature>
<dbReference type="Proteomes" id="UP001208570">
    <property type="component" value="Unassembled WGS sequence"/>
</dbReference>
<evidence type="ECO:0000256" key="1">
    <source>
        <dbReference type="SAM" id="Phobius"/>
    </source>
</evidence>
<dbReference type="AlphaFoldDB" id="A0AAD9K825"/>
<evidence type="ECO:0008006" key="4">
    <source>
        <dbReference type="Google" id="ProtNLM"/>
    </source>
</evidence>
<accession>A0AAD9K825</accession>
<gene>
    <name evidence="2" type="ORF">LSH36_39g11011</name>
</gene>
<dbReference type="PANTHER" id="PTHR28658">
    <property type="entry name" value="TRANSMEMBRANE PROTEIN 180"/>
    <property type="match status" value="1"/>
</dbReference>
<organism evidence="2 3">
    <name type="scientific">Paralvinella palmiformis</name>
    <dbReference type="NCBI Taxonomy" id="53620"/>
    <lineage>
        <taxon>Eukaryota</taxon>
        <taxon>Metazoa</taxon>
        <taxon>Spiralia</taxon>
        <taxon>Lophotrochozoa</taxon>
        <taxon>Annelida</taxon>
        <taxon>Polychaeta</taxon>
        <taxon>Sedentaria</taxon>
        <taxon>Canalipalpata</taxon>
        <taxon>Terebellida</taxon>
        <taxon>Terebelliformia</taxon>
        <taxon>Alvinellidae</taxon>
        <taxon>Paralvinella</taxon>
    </lineage>
</organism>
<feature type="transmembrane region" description="Helical" evidence="1">
    <location>
        <begin position="7"/>
        <end position="30"/>
    </location>
</feature>
<feature type="transmembrane region" description="Helical" evidence="1">
    <location>
        <begin position="178"/>
        <end position="197"/>
    </location>
</feature>
<feature type="transmembrane region" description="Helical" evidence="1">
    <location>
        <begin position="353"/>
        <end position="376"/>
    </location>
</feature>
<dbReference type="Pfam" id="PF13347">
    <property type="entry name" value="MFS_2"/>
    <property type="match status" value="1"/>
</dbReference>
<dbReference type="InterPro" id="IPR040035">
    <property type="entry name" value="TMEM180"/>
</dbReference>
<dbReference type="PANTHER" id="PTHR28658:SF3">
    <property type="entry name" value="TRANSMEMBRANE PROTEIN 180"/>
    <property type="match status" value="1"/>
</dbReference>
<feature type="transmembrane region" description="Helical" evidence="1">
    <location>
        <begin position="42"/>
        <end position="66"/>
    </location>
</feature>
<keyword evidence="1" id="KW-0812">Transmembrane</keyword>
<proteinExistence type="predicted"/>
<dbReference type="InterPro" id="IPR036259">
    <property type="entry name" value="MFS_trans_sf"/>
</dbReference>
<comment type="caution">
    <text evidence="2">The sequence shown here is derived from an EMBL/GenBank/DDBJ whole genome shotgun (WGS) entry which is preliminary data.</text>
</comment>
<keyword evidence="3" id="KW-1185">Reference proteome</keyword>